<keyword evidence="2" id="KW-1003">Cell membrane</keyword>
<evidence type="ECO:0000256" key="4">
    <source>
        <dbReference type="ARBA" id="ARBA00022989"/>
    </source>
</evidence>
<dbReference type="STRING" id="1121331.SAMN02745248_01856"/>
<feature type="transmembrane region" description="Helical" evidence="6">
    <location>
        <begin position="52"/>
        <end position="77"/>
    </location>
</feature>
<dbReference type="GO" id="GO:0005436">
    <property type="term" value="F:sodium:phosphate symporter activity"/>
    <property type="evidence" value="ECO:0007669"/>
    <property type="project" value="InterPro"/>
</dbReference>
<reference evidence="8 9" key="1">
    <citation type="submission" date="2016-11" db="EMBL/GenBank/DDBJ databases">
        <authorList>
            <person name="Jaros S."/>
            <person name="Januszkiewicz K."/>
            <person name="Wedrychowicz H."/>
        </authorList>
    </citation>
    <scope>NUCLEOTIDE SEQUENCE [LARGE SCALE GENOMIC DNA]</scope>
    <source>
        <strain evidence="8 9">DSM 3090</strain>
    </source>
</reference>
<dbReference type="GO" id="GO:0044341">
    <property type="term" value="P:sodium-dependent phosphate transport"/>
    <property type="evidence" value="ECO:0007669"/>
    <property type="project" value="InterPro"/>
</dbReference>
<dbReference type="RefSeq" id="WP_072903810.1">
    <property type="nucleotide sequence ID" value="NZ_FRAD01000014.1"/>
</dbReference>
<dbReference type="GO" id="GO:0005886">
    <property type="term" value="C:plasma membrane"/>
    <property type="evidence" value="ECO:0007669"/>
    <property type="project" value="UniProtKB-SubCell"/>
</dbReference>
<organism evidence="8 9">
    <name type="scientific">Hathewaya proteolytica DSM 3090</name>
    <dbReference type="NCBI Taxonomy" id="1121331"/>
    <lineage>
        <taxon>Bacteria</taxon>
        <taxon>Bacillati</taxon>
        <taxon>Bacillota</taxon>
        <taxon>Clostridia</taxon>
        <taxon>Eubacteriales</taxon>
        <taxon>Clostridiaceae</taxon>
        <taxon>Hathewaya</taxon>
    </lineage>
</organism>
<feature type="transmembrane region" description="Helical" evidence="6">
    <location>
        <begin position="243"/>
        <end position="261"/>
    </location>
</feature>
<evidence type="ECO:0000259" key="7">
    <source>
        <dbReference type="Pfam" id="PF01895"/>
    </source>
</evidence>
<evidence type="ECO:0000256" key="2">
    <source>
        <dbReference type="ARBA" id="ARBA00022475"/>
    </source>
</evidence>
<keyword evidence="5 6" id="KW-0472">Membrane</keyword>
<dbReference type="NCBIfam" id="NF037997">
    <property type="entry name" value="Na_Pi_symport"/>
    <property type="match status" value="1"/>
</dbReference>
<evidence type="ECO:0000256" key="5">
    <source>
        <dbReference type="ARBA" id="ARBA00023136"/>
    </source>
</evidence>
<sequence>MSQGIIMVLKLFGGVGLFLYAMKLMGDGLENTAGEKLKSIFEKITSNPIKGVLTGAIVTAVIQSSSATTVMVVGFVNAQLMNLYQATSVIMGANIGTTVTALLVTLDIGTLVPLFIGVGAVMVLFVHGKKSNDIGSIVLGFGLLFFGMDLMKIAMEPLSKSQIFIDMLSKMDGNIPLGIAVGLLITAIVQSSSATTGILISLAGTGVLNISTVVPILFGCNIGTCVTALLASVGTSKTARKAAIIHLMFNVIGTLIFIPLFRPLVWLVSEAPYVSVASVKAQIAFSHIIFNVTNTIILLPFIKYLVKLANKIVKGEDEIEKFGTQFIDDRLLETPVIAVGQTVKEIKAMAEKAEANLERAMSAFLNDDERLVKKVYLYEKEINMLEDDITVFLVKLSKIHLSSNDKEIVMSMFHMVNDIERIGDHATNIAEYASEKIVKKFKLSNVATEELENFFSIVISCVKGSIEAFWTQSEDKVAFVRQCEDKIDSLEKSLREAHVKRLNEGSCSAGIGTMFLDLISNLERIGDHSNNIAGVVQQKFIRHTFKLQED</sequence>
<gene>
    <name evidence="8" type="ORF">SAMN02745248_01856</name>
</gene>
<evidence type="ECO:0000256" key="6">
    <source>
        <dbReference type="SAM" id="Phobius"/>
    </source>
</evidence>
<dbReference type="Pfam" id="PF01895">
    <property type="entry name" value="PhoU"/>
    <property type="match status" value="2"/>
</dbReference>
<accession>A0A1M6PY09</accession>
<dbReference type="InterPro" id="IPR003841">
    <property type="entry name" value="Na/Pi_transpt"/>
</dbReference>
<dbReference type="OrthoDB" id="9763003at2"/>
<dbReference type="AlphaFoldDB" id="A0A1M6PY09"/>
<comment type="subcellular location">
    <subcellularLocation>
        <location evidence="1">Cell membrane</location>
        <topology evidence="1">Multi-pass membrane protein</topology>
    </subcellularLocation>
</comment>
<dbReference type="InterPro" id="IPR004633">
    <property type="entry name" value="NaPi_cotrn-rel/YqeW-like"/>
</dbReference>
<keyword evidence="4 6" id="KW-1133">Transmembrane helix</keyword>
<keyword evidence="9" id="KW-1185">Reference proteome</keyword>
<feature type="transmembrane region" description="Helical" evidence="6">
    <location>
        <begin position="134"/>
        <end position="154"/>
    </location>
</feature>
<feature type="domain" description="PhoU" evidence="7">
    <location>
        <begin position="346"/>
        <end position="432"/>
    </location>
</feature>
<dbReference type="InterPro" id="IPR026022">
    <property type="entry name" value="PhoU_dom"/>
</dbReference>
<dbReference type="Gene3D" id="1.20.58.220">
    <property type="entry name" value="Phosphate transport system protein phou homolog 2, domain 2"/>
    <property type="match status" value="1"/>
</dbReference>
<proteinExistence type="predicted"/>
<keyword evidence="3 6" id="KW-0812">Transmembrane</keyword>
<dbReference type="SUPFAM" id="SSF109755">
    <property type="entry name" value="PhoU-like"/>
    <property type="match status" value="1"/>
</dbReference>
<dbReference type="NCBIfam" id="TIGR00704">
    <property type="entry name" value="NaPi_cotrn_rel"/>
    <property type="match status" value="1"/>
</dbReference>
<evidence type="ECO:0000313" key="8">
    <source>
        <dbReference type="EMBL" id="SHK12792.1"/>
    </source>
</evidence>
<feature type="transmembrane region" description="Helical" evidence="6">
    <location>
        <begin position="281"/>
        <end position="302"/>
    </location>
</feature>
<dbReference type="EMBL" id="FRAD01000014">
    <property type="protein sequence ID" value="SHK12792.1"/>
    <property type="molecule type" value="Genomic_DNA"/>
</dbReference>
<evidence type="ECO:0000256" key="3">
    <source>
        <dbReference type="ARBA" id="ARBA00022692"/>
    </source>
</evidence>
<evidence type="ECO:0000256" key="1">
    <source>
        <dbReference type="ARBA" id="ARBA00004651"/>
    </source>
</evidence>
<feature type="transmembrane region" description="Helical" evidence="6">
    <location>
        <begin position="6"/>
        <end position="22"/>
    </location>
</feature>
<dbReference type="Pfam" id="PF02690">
    <property type="entry name" value="Na_Pi_cotrans"/>
    <property type="match status" value="2"/>
</dbReference>
<protein>
    <submittedName>
        <fullName evidence="8">Phosphate:Na+ symporter</fullName>
    </submittedName>
</protein>
<dbReference type="Proteomes" id="UP000183952">
    <property type="component" value="Unassembled WGS sequence"/>
</dbReference>
<feature type="domain" description="PhoU" evidence="7">
    <location>
        <begin position="454"/>
        <end position="534"/>
    </location>
</feature>
<feature type="transmembrane region" description="Helical" evidence="6">
    <location>
        <begin position="206"/>
        <end position="231"/>
    </location>
</feature>
<dbReference type="PANTHER" id="PTHR10010">
    <property type="entry name" value="SOLUTE CARRIER FAMILY 34 SODIUM PHOSPHATE , MEMBER 2-RELATED"/>
    <property type="match status" value="1"/>
</dbReference>
<dbReference type="InterPro" id="IPR038078">
    <property type="entry name" value="PhoU-like_sf"/>
</dbReference>
<feature type="transmembrane region" description="Helical" evidence="6">
    <location>
        <begin position="175"/>
        <end position="200"/>
    </location>
</feature>
<evidence type="ECO:0000313" key="9">
    <source>
        <dbReference type="Proteomes" id="UP000183952"/>
    </source>
</evidence>
<name>A0A1M6PY09_9CLOT</name>
<dbReference type="PANTHER" id="PTHR10010:SF46">
    <property type="entry name" value="SODIUM-DEPENDENT PHOSPHATE TRANSPORT PROTEIN 2B"/>
    <property type="match status" value="1"/>
</dbReference>